<organism evidence="2 3">
    <name type="scientific">Parapedobacter pyrenivorans</name>
    <dbReference type="NCBI Taxonomy" id="1305674"/>
    <lineage>
        <taxon>Bacteria</taxon>
        <taxon>Pseudomonadati</taxon>
        <taxon>Bacteroidota</taxon>
        <taxon>Sphingobacteriia</taxon>
        <taxon>Sphingobacteriales</taxon>
        <taxon>Sphingobacteriaceae</taxon>
        <taxon>Parapedobacter</taxon>
    </lineage>
</organism>
<dbReference type="RefSeq" id="WP_188505287.1">
    <property type="nucleotide sequence ID" value="NZ_BMER01000001.1"/>
</dbReference>
<dbReference type="EMBL" id="BMER01000001">
    <property type="protein sequence ID" value="GGG83150.1"/>
    <property type="molecule type" value="Genomic_DNA"/>
</dbReference>
<dbReference type="Pfam" id="PF04230">
    <property type="entry name" value="PS_pyruv_trans"/>
    <property type="match status" value="1"/>
</dbReference>
<dbReference type="AlphaFoldDB" id="A0A917M7Z1"/>
<gene>
    <name evidence="2" type="ORF">GCM10007415_15170</name>
</gene>
<protein>
    <recommendedName>
        <fullName evidence="1">Polysaccharide pyruvyl transferase domain-containing protein</fullName>
    </recommendedName>
</protein>
<accession>A0A917M7Z1</accession>
<dbReference type="InterPro" id="IPR007345">
    <property type="entry name" value="Polysacch_pyruvyl_Trfase"/>
</dbReference>
<reference evidence="2" key="1">
    <citation type="journal article" date="2014" name="Int. J. Syst. Evol. Microbiol.">
        <title>Complete genome sequence of Corynebacterium casei LMG S-19264T (=DSM 44701T), isolated from a smear-ripened cheese.</title>
        <authorList>
            <consortium name="US DOE Joint Genome Institute (JGI-PGF)"/>
            <person name="Walter F."/>
            <person name="Albersmeier A."/>
            <person name="Kalinowski J."/>
            <person name="Ruckert C."/>
        </authorList>
    </citation>
    <scope>NUCLEOTIDE SEQUENCE</scope>
    <source>
        <strain evidence="2">CGMCC 1.12195</strain>
    </source>
</reference>
<dbReference type="PANTHER" id="PTHR36836">
    <property type="entry name" value="COLANIC ACID BIOSYNTHESIS PROTEIN WCAK"/>
    <property type="match status" value="1"/>
</dbReference>
<evidence type="ECO:0000313" key="3">
    <source>
        <dbReference type="Proteomes" id="UP000660862"/>
    </source>
</evidence>
<comment type="caution">
    <text evidence="2">The sequence shown here is derived from an EMBL/GenBank/DDBJ whole genome shotgun (WGS) entry which is preliminary data.</text>
</comment>
<feature type="domain" description="Polysaccharide pyruvyl transferase" evidence="1">
    <location>
        <begin position="14"/>
        <end position="301"/>
    </location>
</feature>
<proteinExistence type="predicted"/>
<evidence type="ECO:0000259" key="1">
    <source>
        <dbReference type="Pfam" id="PF04230"/>
    </source>
</evidence>
<name>A0A917M7Z1_9SPHI</name>
<keyword evidence="3" id="KW-1185">Reference proteome</keyword>
<reference evidence="2" key="2">
    <citation type="submission" date="2020-09" db="EMBL/GenBank/DDBJ databases">
        <authorList>
            <person name="Sun Q."/>
            <person name="Zhou Y."/>
        </authorList>
    </citation>
    <scope>NUCLEOTIDE SEQUENCE</scope>
    <source>
        <strain evidence="2">CGMCC 1.12195</strain>
    </source>
</reference>
<sequence>MNYFLYNPVTQYDNTGDLLINQSLVGLLRKHGQVIIDDSNKPEKFVTAISAEGDQRLSAISSQRLFDFLEHMLQRPRIASKDTYYLVLVPGDLSVVGFNKAISRVRFFYRRLRKLKRLGCRILRLGISLNTFDLPNIIAESLYSRAFYVYGVRDKQSMAKATRFRFSHVHYFPDLAWAYRPNFVEIKAAERKKSVLISFRANQSGTVHNVDYFAGIKNHLLELLRYPAFENYKIIVSYQVKYDREAAQELADLFYETFDVEFIDTLLSLEEAIQLYAGADLIISNRLHVLLLGSICKTLSVPFINPLENKKIAGIYEDNGLYDMVLDYRDDIGKLNNKLADLMGRSTDILNLLEEQRKYNVHVIENVMEDIVDTTGIVNH</sequence>
<evidence type="ECO:0000313" key="2">
    <source>
        <dbReference type="EMBL" id="GGG83150.1"/>
    </source>
</evidence>
<dbReference type="Proteomes" id="UP000660862">
    <property type="component" value="Unassembled WGS sequence"/>
</dbReference>
<dbReference type="PANTHER" id="PTHR36836:SF1">
    <property type="entry name" value="COLANIC ACID BIOSYNTHESIS PROTEIN WCAK"/>
    <property type="match status" value="1"/>
</dbReference>